<evidence type="ECO:0000256" key="5">
    <source>
        <dbReference type="ARBA" id="ARBA00023136"/>
    </source>
</evidence>
<evidence type="ECO:0000256" key="6">
    <source>
        <dbReference type="SAM" id="Phobius"/>
    </source>
</evidence>
<keyword evidence="8" id="KW-1185">Reference proteome</keyword>
<dbReference type="SUPFAM" id="SSF54523">
    <property type="entry name" value="Pili subunits"/>
    <property type="match status" value="1"/>
</dbReference>
<keyword evidence="3 6" id="KW-0812">Transmembrane</keyword>
<evidence type="ECO:0000313" key="8">
    <source>
        <dbReference type="Proteomes" id="UP000198284"/>
    </source>
</evidence>
<dbReference type="Gene3D" id="3.30.700.10">
    <property type="entry name" value="Glycoprotein, Type 4 Pilin"/>
    <property type="match status" value="1"/>
</dbReference>
<dbReference type="AlphaFoldDB" id="A0A239HNH7"/>
<dbReference type="PANTHER" id="PTHR30093:SF44">
    <property type="entry name" value="TYPE II SECRETION SYSTEM CORE PROTEIN G"/>
    <property type="match status" value="1"/>
</dbReference>
<comment type="subcellular location">
    <subcellularLocation>
        <location evidence="1">Membrane</location>
        <topology evidence="1">Single-pass membrane protein</topology>
    </subcellularLocation>
</comment>
<keyword evidence="5 6" id="KW-0472">Membrane</keyword>
<dbReference type="GO" id="GO:0016020">
    <property type="term" value="C:membrane"/>
    <property type="evidence" value="ECO:0007669"/>
    <property type="project" value="UniProtKB-SubCell"/>
</dbReference>
<name>A0A239HNH7_9BURK</name>
<organism evidence="7 8">
    <name type="scientific">Noviherbaspirillum humi</name>
    <dbReference type="NCBI Taxonomy" id="1688639"/>
    <lineage>
        <taxon>Bacteria</taxon>
        <taxon>Pseudomonadati</taxon>
        <taxon>Pseudomonadota</taxon>
        <taxon>Betaproteobacteria</taxon>
        <taxon>Burkholderiales</taxon>
        <taxon>Oxalobacteraceae</taxon>
        <taxon>Noviherbaspirillum</taxon>
    </lineage>
</organism>
<evidence type="ECO:0000256" key="4">
    <source>
        <dbReference type="ARBA" id="ARBA00022989"/>
    </source>
</evidence>
<evidence type="ECO:0000256" key="3">
    <source>
        <dbReference type="ARBA" id="ARBA00022692"/>
    </source>
</evidence>
<dbReference type="InterPro" id="IPR012902">
    <property type="entry name" value="N_methyl_site"/>
</dbReference>
<dbReference type="NCBIfam" id="TIGR02532">
    <property type="entry name" value="IV_pilin_GFxxxE"/>
    <property type="match status" value="1"/>
</dbReference>
<accession>A0A239HNH7</accession>
<dbReference type="EMBL" id="FZOT01000007">
    <property type="protein sequence ID" value="SNS82665.1"/>
    <property type="molecule type" value="Genomic_DNA"/>
</dbReference>
<dbReference type="PANTHER" id="PTHR30093">
    <property type="entry name" value="GENERAL SECRETION PATHWAY PROTEIN G"/>
    <property type="match status" value="1"/>
</dbReference>
<keyword evidence="4 6" id="KW-1133">Transmembrane helix</keyword>
<protein>
    <submittedName>
        <fullName evidence="7">Prepilin-type N-terminal cleavage/methylation domain-containing protein</fullName>
    </submittedName>
</protein>
<evidence type="ECO:0000256" key="2">
    <source>
        <dbReference type="ARBA" id="ARBA00022481"/>
    </source>
</evidence>
<dbReference type="InterPro" id="IPR045584">
    <property type="entry name" value="Pilin-like"/>
</dbReference>
<feature type="transmembrane region" description="Helical" evidence="6">
    <location>
        <begin position="12"/>
        <end position="34"/>
    </location>
</feature>
<evidence type="ECO:0000256" key="1">
    <source>
        <dbReference type="ARBA" id="ARBA00004167"/>
    </source>
</evidence>
<dbReference type="PROSITE" id="PS00409">
    <property type="entry name" value="PROKAR_NTER_METHYL"/>
    <property type="match status" value="1"/>
</dbReference>
<evidence type="ECO:0000313" key="7">
    <source>
        <dbReference type="EMBL" id="SNS82665.1"/>
    </source>
</evidence>
<dbReference type="Pfam" id="PF07963">
    <property type="entry name" value="N_methyl"/>
    <property type="match status" value="1"/>
</dbReference>
<dbReference type="Proteomes" id="UP000198284">
    <property type="component" value="Unassembled WGS sequence"/>
</dbReference>
<reference evidence="7 8" key="1">
    <citation type="submission" date="2017-06" db="EMBL/GenBank/DDBJ databases">
        <authorList>
            <person name="Kim H.J."/>
            <person name="Triplett B.A."/>
        </authorList>
    </citation>
    <scope>NUCLEOTIDE SEQUENCE [LARGE SCALE GENOMIC DNA]</scope>
    <source>
        <strain evidence="7 8">U15</strain>
    </source>
</reference>
<gene>
    <name evidence="7" type="ORF">SAMN06265795_10774</name>
</gene>
<sequence>MSKRYTSKAVQAGFTLIELIVVIVVLGILAAVAIPKFSNSQQAANDAAQKSTLASLKAAWAVAYSAKKSAPSIAEIVAQTDPTCTAGSGSITCPGVKKLDGSADLAFTVSATGTGTAAIVAAPSDISIPSPN</sequence>
<keyword evidence="2" id="KW-0488">Methylation</keyword>
<proteinExistence type="predicted"/>
<dbReference type="RefSeq" id="WP_089399670.1">
    <property type="nucleotide sequence ID" value="NZ_FZOT01000007.1"/>
</dbReference>